<dbReference type="AlphaFoldDB" id="F6BJ03"/>
<evidence type="ECO:0000256" key="3">
    <source>
        <dbReference type="ARBA" id="ARBA00022777"/>
    </source>
</evidence>
<dbReference type="PANTHER" id="PTHR32071:SF38">
    <property type="entry name" value="PSP OPERON TRANSCRIPTIONAL ACTIVATOR"/>
    <property type="match status" value="1"/>
</dbReference>
<dbReference type="GO" id="GO:0009401">
    <property type="term" value="P:phosphoenolpyruvate-dependent sugar phosphotransferase system"/>
    <property type="evidence" value="ECO:0007669"/>
    <property type="project" value="InterPro"/>
</dbReference>
<dbReference type="Pfam" id="PF03610">
    <property type="entry name" value="EIIA-man"/>
    <property type="match status" value="1"/>
</dbReference>
<dbReference type="EMBL" id="CP002739">
    <property type="protein sequence ID" value="AEF16835.1"/>
    <property type="molecule type" value="Genomic_DNA"/>
</dbReference>
<dbReference type="KEGG" id="txy:Thexy_0794"/>
<feature type="domain" description="PRD" evidence="7">
    <location>
        <begin position="511"/>
        <end position="616"/>
    </location>
</feature>
<dbReference type="CDD" id="cd00006">
    <property type="entry name" value="PTS_IIA_man"/>
    <property type="match status" value="1"/>
</dbReference>
<proteinExistence type="predicted"/>
<feature type="domain" description="Sigma-54 factor interaction" evidence="5">
    <location>
        <begin position="144"/>
        <end position="378"/>
    </location>
</feature>
<dbReference type="GO" id="GO:0005524">
    <property type="term" value="F:ATP binding"/>
    <property type="evidence" value="ECO:0007669"/>
    <property type="project" value="UniProtKB-KW"/>
</dbReference>
<dbReference type="SUPFAM" id="SSF53062">
    <property type="entry name" value="PTS system fructose IIA component-like"/>
    <property type="match status" value="1"/>
</dbReference>
<keyword evidence="3" id="KW-0418">Kinase</keyword>
<evidence type="ECO:0000259" key="5">
    <source>
        <dbReference type="PROSITE" id="PS50045"/>
    </source>
</evidence>
<dbReference type="Proteomes" id="UP000007239">
    <property type="component" value="Chromosome"/>
</dbReference>
<dbReference type="PROSITE" id="PS51096">
    <property type="entry name" value="PTS_EIIA_TYPE_4"/>
    <property type="match status" value="1"/>
</dbReference>
<reference evidence="8" key="1">
    <citation type="submission" date="2011-05" db="EMBL/GenBank/DDBJ databases">
        <title>Complete sequence of Thermoanaerobacterium xylanolyticum LX-11.</title>
        <authorList>
            <consortium name="US DOE Joint Genome Institute"/>
            <person name="Lucas S."/>
            <person name="Han J."/>
            <person name="Lapidus A."/>
            <person name="Cheng J.-F."/>
            <person name="Goodwin L."/>
            <person name="Pitluck S."/>
            <person name="Peters L."/>
            <person name="Mikhailova N."/>
            <person name="Lu M."/>
            <person name="Han C."/>
            <person name="Tapia R."/>
            <person name="Land M."/>
            <person name="Hauser L."/>
            <person name="Kyrpides N."/>
            <person name="Ivanova N."/>
            <person name="Pagani I."/>
            <person name="Hemme C."/>
            <person name="Woyke T."/>
        </authorList>
    </citation>
    <scope>NUCLEOTIDE SEQUENCE</scope>
    <source>
        <strain evidence="8">LX-11</strain>
    </source>
</reference>
<dbReference type="InterPro" id="IPR025943">
    <property type="entry name" value="Sigma_54_int_dom_ATP-bd_2"/>
</dbReference>
<dbReference type="HOGENOM" id="CLU_014204_1_1_9"/>
<dbReference type="InterPro" id="IPR003593">
    <property type="entry name" value="AAA+_ATPase"/>
</dbReference>
<keyword evidence="9" id="KW-1185">Reference proteome</keyword>
<dbReference type="InterPro" id="IPR002078">
    <property type="entry name" value="Sigma_54_int"/>
</dbReference>
<dbReference type="PROSITE" id="PS51372">
    <property type="entry name" value="PRD_2"/>
    <property type="match status" value="2"/>
</dbReference>
<dbReference type="STRING" id="858215.Thexy_0794"/>
<evidence type="ECO:0000256" key="4">
    <source>
        <dbReference type="ARBA" id="ARBA00022840"/>
    </source>
</evidence>
<dbReference type="SUPFAM" id="SSF63520">
    <property type="entry name" value="PTS-regulatory domain, PRD"/>
    <property type="match status" value="2"/>
</dbReference>
<evidence type="ECO:0000313" key="8">
    <source>
        <dbReference type="EMBL" id="AEF16835.1"/>
    </source>
</evidence>
<keyword evidence="1" id="KW-0808">Transferase</keyword>
<sequence length="884" mass="100757">MDFKSNESIKRSDKVYKKLKELTESLNFNDFNSPLGYDALYIGKILNISRSNTSRELNKLLKSGKAIKIKGKPVLYLDRLYFKEKFSYRFTKSVFEDRKDFVNTLTSAGILNRESFQLSQNNHNKFINAKKINNKYSESILDNIIGAKSSLKEQISKAKAAILYPPNGLHTLIIGPTGVGKSTFAEMMYKFGVEAKVFKSNSPFVVFNCADYAQNPQLLMSQLFGHIKGAFTGADKEKRGLIEEADGGILFLDEIHRMPPEGQEMLFTLIDNGKYRRLGETENVRSVKVLIIAATTENPHSALLHTFLRRIPMVIQLPSLDKRTLIERFLFIYQFFYEEYERLNVPIKLENDALKAIMLYDCPGNIGQLKSDIKLICARAFLDYIIEEKEMVEVSLSTLPQNAKEGLLKIHNLRDEIVFKEISNNGDIVFSKNTVGVKDKLNINFLKSSYSADDDLYDFIMDNWEKFNRQGMPSEHIRENIENQIQLYYKNYLYPIEQNTDGVNRSVLFKFVDPYILTAVEYAFNAVRESFDGVITQKAIYLLSFHIKTMVERLKVGIAISHPDRESIARSYKSAYSAANVIKERLEEKLNMDIPEDETAFIAMFLQALQYGKNSSKIGILVMAHGNSTASSIAEVTNRLLGTDHVKALDMPLEEKPEVTLNKAINMIKEIDQGKGVLILVDMGLLRTFSDIITEKTGIKTRTIEMVSTPLVLEATRKALTPDMDIDKLVDEIISLHPLLSGDGDASNITSGTNNISFYEKNLKDLLAQALNFLNPDKVYPVLKGILNDILNEKDKKVEDEIWIKFLFHCACLIERGIRKDYLPNNDLDVIKSRKNGSFQLIKKHFEAVENLFGIEIPDSEYAYVAEMIDTYIDTLELRNMTHI</sequence>
<name>F6BJ03_THEXL</name>
<dbReference type="InterPro" id="IPR004701">
    <property type="entry name" value="PTS_EIIA_man-typ"/>
</dbReference>
<evidence type="ECO:0000259" key="7">
    <source>
        <dbReference type="PROSITE" id="PS51372"/>
    </source>
</evidence>
<dbReference type="PROSITE" id="PS00676">
    <property type="entry name" value="SIGMA54_INTERACT_2"/>
    <property type="match status" value="1"/>
</dbReference>
<protein>
    <submittedName>
        <fullName evidence="8">PTS system transcriptional activator</fullName>
    </submittedName>
</protein>
<dbReference type="Gene3D" id="3.40.50.300">
    <property type="entry name" value="P-loop containing nucleotide triphosphate hydrolases"/>
    <property type="match status" value="1"/>
</dbReference>
<dbReference type="eggNOG" id="COG3933">
    <property type="taxonomic scope" value="Bacteria"/>
</dbReference>
<evidence type="ECO:0000256" key="1">
    <source>
        <dbReference type="ARBA" id="ARBA00022679"/>
    </source>
</evidence>
<gene>
    <name evidence="8" type="ordered locus">Thexy_0794</name>
</gene>
<dbReference type="Pfam" id="PF00158">
    <property type="entry name" value="Sigma54_activat"/>
    <property type="match status" value="1"/>
</dbReference>
<keyword evidence="4" id="KW-0067">ATP-binding</keyword>
<dbReference type="PANTHER" id="PTHR32071">
    <property type="entry name" value="TRANSCRIPTIONAL REGULATORY PROTEIN"/>
    <property type="match status" value="1"/>
</dbReference>
<dbReference type="Pfam" id="PF00874">
    <property type="entry name" value="PRD"/>
    <property type="match status" value="2"/>
</dbReference>
<dbReference type="eggNOG" id="COG1221">
    <property type="taxonomic scope" value="Bacteria"/>
</dbReference>
<feature type="domain" description="PRD" evidence="7">
    <location>
        <begin position="774"/>
        <end position="879"/>
    </location>
</feature>
<dbReference type="CDD" id="cd00009">
    <property type="entry name" value="AAA"/>
    <property type="match status" value="1"/>
</dbReference>
<dbReference type="Gene3D" id="1.10.1790.10">
    <property type="entry name" value="PRD domain"/>
    <property type="match status" value="2"/>
</dbReference>
<dbReference type="PROSITE" id="PS50045">
    <property type="entry name" value="SIGMA54_INTERACT_4"/>
    <property type="match status" value="1"/>
</dbReference>
<dbReference type="SMART" id="SM00382">
    <property type="entry name" value="AAA"/>
    <property type="match status" value="1"/>
</dbReference>
<accession>F6BJ03</accession>
<dbReference type="Gene3D" id="3.40.50.510">
    <property type="entry name" value="Phosphotransferase system, mannose-type IIA component"/>
    <property type="match status" value="1"/>
</dbReference>
<feature type="domain" description="PTS EIIA type-4" evidence="6">
    <location>
        <begin position="617"/>
        <end position="756"/>
    </location>
</feature>
<evidence type="ECO:0000313" key="9">
    <source>
        <dbReference type="Proteomes" id="UP000007239"/>
    </source>
</evidence>
<dbReference type="InterPro" id="IPR036662">
    <property type="entry name" value="PTS_EIIA_man-typ_sf"/>
</dbReference>
<keyword evidence="2" id="KW-0547">Nucleotide-binding</keyword>
<dbReference type="GO" id="GO:0006355">
    <property type="term" value="P:regulation of DNA-templated transcription"/>
    <property type="evidence" value="ECO:0007669"/>
    <property type="project" value="InterPro"/>
</dbReference>
<dbReference type="InterPro" id="IPR027417">
    <property type="entry name" value="P-loop_NTPase"/>
</dbReference>
<dbReference type="InterPro" id="IPR033887">
    <property type="entry name" value="PTS_IIA_man"/>
</dbReference>
<dbReference type="InterPro" id="IPR036634">
    <property type="entry name" value="PRD_sf"/>
</dbReference>
<dbReference type="GO" id="GO:0016020">
    <property type="term" value="C:membrane"/>
    <property type="evidence" value="ECO:0007669"/>
    <property type="project" value="InterPro"/>
</dbReference>
<dbReference type="GO" id="GO:0016301">
    <property type="term" value="F:kinase activity"/>
    <property type="evidence" value="ECO:0007669"/>
    <property type="project" value="UniProtKB-KW"/>
</dbReference>
<dbReference type="RefSeq" id="WP_013787583.1">
    <property type="nucleotide sequence ID" value="NC_015555.1"/>
</dbReference>
<evidence type="ECO:0000256" key="2">
    <source>
        <dbReference type="ARBA" id="ARBA00022741"/>
    </source>
</evidence>
<dbReference type="SUPFAM" id="SSF52540">
    <property type="entry name" value="P-loop containing nucleoside triphosphate hydrolases"/>
    <property type="match status" value="1"/>
</dbReference>
<organism evidence="8 9">
    <name type="scientific">Thermoanaerobacterium xylanolyticum (strain ATCC 49914 / DSM 7097 / LX-11)</name>
    <dbReference type="NCBI Taxonomy" id="858215"/>
    <lineage>
        <taxon>Bacteria</taxon>
        <taxon>Bacillati</taxon>
        <taxon>Bacillota</taxon>
        <taxon>Clostridia</taxon>
        <taxon>Thermoanaerobacterales</taxon>
        <taxon>Thermoanaerobacteraceae</taxon>
        <taxon>Thermoanaerobacterium</taxon>
    </lineage>
</organism>
<evidence type="ECO:0000259" key="6">
    <source>
        <dbReference type="PROSITE" id="PS51096"/>
    </source>
</evidence>
<dbReference type="InterPro" id="IPR011608">
    <property type="entry name" value="PRD"/>
</dbReference>